<evidence type="ECO:0000256" key="4">
    <source>
        <dbReference type="ARBA" id="ARBA00022723"/>
    </source>
</evidence>
<keyword evidence="10" id="KW-0812">Transmembrane</keyword>
<evidence type="ECO:0000313" key="12">
    <source>
        <dbReference type="EMBL" id="RDI98243.1"/>
    </source>
</evidence>
<keyword evidence="5 7" id="KW-0560">Oxidoreductase</keyword>
<dbReference type="InterPro" id="IPR020835">
    <property type="entry name" value="Catalase_sf"/>
</dbReference>
<dbReference type="OrthoDB" id="255727at2"/>
<dbReference type="SUPFAM" id="SSF56634">
    <property type="entry name" value="Heme-dependent catalase-like"/>
    <property type="match status" value="1"/>
</dbReference>
<dbReference type="RefSeq" id="WP_114825759.1">
    <property type="nucleotide sequence ID" value="NZ_QQSY01000003.1"/>
</dbReference>
<feature type="transmembrane region" description="Helical" evidence="10">
    <location>
        <begin position="16"/>
        <end position="38"/>
    </location>
</feature>
<dbReference type="InterPro" id="IPR018028">
    <property type="entry name" value="Catalase"/>
</dbReference>
<dbReference type="Pfam" id="PF00199">
    <property type="entry name" value="Catalase"/>
    <property type="match status" value="1"/>
</dbReference>
<accession>A0A370K6I4</accession>
<evidence type="ECO:0000256" key="9">
    <source>
        <dbReference type="PIRSR" id="PIRSR000296-2"/>
    </source>
</evidence>
<keyword evidence="4 7" id="KW-0479">Metal-binding</keyword>
<evidence type="ECO:0000256" key="8">
    <source>
        <dbReference type="PIRSR" id="PIRSR000296-1"/>
    </source>
</evidence>
<proteinExistence type="inferred from homology"/>
<dbReference type="GO" id="GO:0005737">
    <property type="term" value="C:cytoplasm"/>
    <property type="evidence" value="ECO:0007669"/>
    <property type="project" value="TreeGrafter"/>
</dbReference>
<feature type="domain" description="Catalase core" evidence="11">
    <location>
        <begin position="18"/>
        <end position="357"/>
    </location>
</feature>
<dbReference type="GO" id="GO:0042744">
    <property type="term" value="P:hydrogen peroxide catabolic process"/>
    <property type="evidence" value="ECO:0007669"/>
    <property type="project" value="TreeGrafter"/>
</dbReference>
<evidence type="ECO:0000256" key="2">
    <source>
        <dbReference type="ARBA" id="ARBA00022559"/>
    </source>
</evidence>
<evidence type="ECO:0000259" key="11">
    <source>
        <dbReference type="SMART" id="SM01060"/>
    </source>
</evidence>
<reference evidence="12 13" key="1">
    <citation type="submission" date="2018-07" db="EMBL/GenBank/DDBJ databases">
        <title>Dyella solisilvae sp. nov., isolated from the pine and broad-leaved mixed forest soil.</title>
        <authorList>
            <person name="Gao Z."/>
            <person name="Qiu L."/>
        </authorList>
    </citation>
    <scope>NUCLEOTIDE SEQUENCE [LARGE SCALE GENOMIC DNA]</scope>
    <source>
        <strain evidence="12 13">DHG54</strain>
    </source>
</reference>
<organism evidence="12 13">
    <name type="scientific">Dyella solisilvae</name>
    <dbReference type="NCBI Taxonomy" id="1920168"/>
    <lineage>
        <taxon>Bacteria</taxon>
        <taxon>Pseudomonadati</taxon>
        <taxon>Pseudomonadota</taxon>
        <taxon>Gammaproteobacteria</taxon>
        <taxon>Lysobacterales</taxon>
        <taxon>Rhodanobacteraceae</taxon>
        <taxon>Dyella</taxon>
    </lineage>
</organism>
<dbReference type="PANTHER" id="PTHR11465">
    <property type="entry name" value="CATALASE"/>
    <property type="match status" value="1"/>
</dbReference>
<comment type="cofactor">
    <cofactor evidence="7">
        <name>heme</name>
        <dbReference type="ChEBI" id="CHEBI:30413"/>
    </cofactor>
</comment>
<dbReference type="PROSITE" id="PS51402">
    <property type="entry name" value="CATALASE_3"/>
    <property type="match status" value="1"/>
</dbReference>
<comment type="similarity">
    <text evidence="1 7">Belongs to the catalase family.</text>
</comment>
<dbReference type="InterPro" id="IPR011614">
    <property type="entry name" value="Catalase_core"/>
</dbReference>
<dbReference type="GO" id="GO:0042542">
    <property type="term" value="P:response to hydrogen peroxide"/>
    <property type="evidence" value="ECO:0007669"/>
    <property type="project" value="TreeGrafter"/>
</dbReference>
<keyword evidence="6 7" id="KW-0408">Iron</keyword>
<dbReference type="PIRSF" id="PIRSF000296">
    <property type="entry name" value="SrpA"/>
    <property type="match status" value="1"/>
</dbReference>
<evidence type="ECO:0000313" key="13">
    <source>
        <dbReference type="Proteomes" id="UP000254711"/>
    </source>
</evidence>
<dbReference type="SMART" id="SM01060">
    <property type="entry name" value="Catalase"/>
    <property type="match status" value="1"/>
</dbReference>
<dbReference type="Proteomes" id="UP000254711">
    <property type="component" value="Unassembled WGS sequence"/>
</dbReference>
<gene>
    <name evidence="12" type="ORF">DVT68_14300</name>
</gene>
<comment type="function">
    <text evidence="7">Has an organic peroxide-dependent peroxidase activity.</text>
</comment>
<name>A0A370K6I4_9GAMM</name>
<keyword evidence="3 7" id="KW-0349">Heme</keyword>
<dbReference type="AlphaFoldDB" id="A0A370K6I4"/>
<dbReference type="EC" id="1.11.1.-" evidence="7"/>
<feature type="binding site" description="axial binding residue" evidence="9">
    <location>
        <position position="333"/>
    </location>
    <ligand>
        <name>heme</name>
        <dbReference type="ChEBI" id="CHEBI:30413"/>
    </ligand>
    <ligandPart>
        <name>Fe</name>
        <dbReference type="ChEBI" id="CHEBI:18248"/>
    </ligandPart>
</feature>
<protein>
    <recommendedName>
        <fullName evidence="7">Catalase-related peroxidase</fullName>
        <ecNumber evidence="7">1.11.1.-</ecNumber>
    </recommendedName>
</protein>
<feature type="active site" evidence="8">
    <location>
        <position position="65"/>
    </location>
</feature>
<keyword evidence="13" id="KW-1185">Reference proteome</keyword>
<sequence length="357" mass="38346">MLEPERTPPARSTWRWAVIAASVAVLLLLFGYTAGWLAPHRLTPQRIVDALQRNAGLHPGYRRNHAKGICVTGYFDSSGNASAYSRAIVFAPGRTPVVGRFAIPGGNPGAPDGGTPVRSLALRFDLANGQQWRTGMNNSPVFPVATPQSFYEQLVASRPDPATGHPDPLKLAAFYAAHPETGAFRAWAKETTPSSSYVTESYYGLDAFYLIDAGGKRHAVRWSAVPEAAAGASEMASATAPDVLAGDLQQRLANGPLRWRLMLTLAAPGDPTNDATRAWPPDRHIIDAGTLVIEHVQPQDNGPCRDINYDPTVLPDGIVVSDDPLLAARSAAYANSYLRRTSEHAGVPGATRVERQP</sequence>
<evidence type="ECO:0000256" key="5">
    <source>
        <dbReference type="ARBA" id="ARBA00023002"/>
    </source>
</evidence>
<dbReference type="Gene3D" id="1.20.1280.120">
    <property type="match status" value="1"/>
</dbReference>
<dbReference type="InterPro" id="IPR024168">
    <property type="entry name" value="Catalase_SrpA-type_pred"/>
</dbReference>
<keyword evidence="10" id="KW-0472">Membrane</keyword>
<evidence type="ECO:0000256" key="6">
    <source>
        <dbReference type="ARBA" id="ARBA00023004"/>
    </source>
</evidence>
<dbReference type="CDD" id="cd08153">
    <property type="entry name" value="srpA_like"/>
    <property type="match status" value="1"/>
</dbReference>
<evidence type="ECO:0000256" key="1">
    <source>
        <dbReference type="ARBA" id="ARBA00005329"/>
    </source>
</evidence>
<dbReference type="PANTHER" id="PTHR11465:SF9">
    <property type="entry name" value="CATALASE"/>
    <property type="match status" value="1"/>
</dbReference>
<dbReference type="GO" id="GO:0020037">
    <property type="term" value="F:heme binding"/>
    <property type="evidence" value="ECO:0007669"/>
    <property type="project" value="InterPro"/>
</dbReference>
<dbReference type="PRINTS" id="PR00067">
    <property type="entry name" value="CATALASE"/>
</dbReference>
<comment type="caution">
    <text evidence="12">The sequence shown here is derived from an EMBL/GenBank/DDBJ whole genome shotgun (WGS) entry which is preliminary data.</text>
</comment>
<evidence type="ECO:0000256" key="3">
    <source>
        <dbReference type="ARBA" id="ARBA00022617"/>
    </source>
</evidence>
<keyword evidence="10" id="KW-1133">Transmembrane helix</keyword>
<evidence type="ECO:0000256" key="7">
    <source>
        <dbReference type="PIRNR" id="PIRNR000296"/>
    </source>
</evidence>
<evidence type="ECO:0000256" key="10">
    <source>
        <dbReference type="SAM" id="Phobius"/>
    </source>
</evidence>
<dbReference type="Gene3D" id="2.40.180.10">
    <property type="entry name" value="Catalase core domain"/>
    <property type="match status" value="1"/>
</dbReference>
<dbReference type="EMBL" id="QQSY01000003">
    <property type="protein sequence ID" value="RDI98243.1"/>
    <property type="molecule type" value="Genomic_DNA"/>
</dbReference>
<dbReference type="GO" id="GO:0046872">
    <property type="term" value="F:metal ion binding"/>
    <property type="evidence" value="ECO:0007669"/>
    <property type="project" value="UniProtKB-KW"/>
</dbReference>
<keyword evidence="2 7" id="KW-0575">Peroxidase</keyword>
<dbReference type="GO" id="GO:0004096">
    <property type="term" value="F:catalase activity"/>
    <property type="evidence" value="ECO:0007669"/>
    <property type="project" value="InterPro"/>
</dbReference>